<feature type="repeat" description="WD" evidence="4">
    <location>
        <begin position="231"/>
        <end position="265"/>
    </location>
</feature>
<evidence type="ECO:0000256" key="3">
    <source>
        <dbReference type="ARBA" id="ARBA00022737"/>
    </source>
</evidence>
<dbReference type="AlphaFoldDB" id="A0A060TD64"/>
<dbReference type="SMART" id="SM00320">
    <property type="entry name" value="WD40"/>
    <property type="match status" value="5"/>
</dbReference>
<dbReference type="PhylomeDB" id="A0A060TD64"/>
<evidence type="ECO:0000256" key="2">
    <source>
        <dbReference type="ARBA" id="ARBA00022574"/>
    </source>
</evidence>
<evidence type="ECO:0000259" key="5">
    <source>
        <dbReference type="Pfam" id="PF24807"/>
    </source>
</evidence>
<accession>A0A060TD64</accession>
<dbReference type="SUPFAM" id="SSF50978">
    <property type="entry name" value="WD40 repeat-like"/>
    <property type="match status" value="1"/>
</dbReference>
<gene>
    <name evidence="6" type="ORF">GNLVRS02_ARAD1D40392g</name>
</gene>
<evidence type="ECO:0000313" key="6">
    <source>
        <dbReference type="EMBL" id="CDP38694.1"/>
    </source>
</evidence>
<reference evidence="6" key="1">
    <citation type="submission" date="2014-02" db="EMBL/GenBank/DDBJ databases">
        <authorList>
            <person name="Genoscope - CEA"/>
        </authorList>
    </citation>
    <scope>NUCLEOTIDE SEQUENCE</scope>
    <source>
        <strain evidence="6">LS3</strain>
    </source>
</reference>
<dbReference type="GO" id="GO:0005680">
    <property type="term" value="C:anaphase-promoting complex"/>
    <property type="evidence" value="ECO:0007669"/>
    <property type="project" value="TreeGrafter"/>
</dbReference>
<evidence type="ECO:0000256" key="1">
    <source>
        <dbReference type="ARBA" id="ARBA00006445"/>
    </source>
</evidence>
<dbReference type="InterPro" id="IPR033010">
    <property type="entry name" value="Cdc20/Fizzy"/>
</dbReference>
<comment type="similarity">
    <text evidence="1">Belongs to the WD repeat CDC20/Fizzy family.</text>
</comment>
<evidence type="ECO:0000256" key="4">
    <source>
        <dbReference type="PROSITE-ProRule" id="PRU00221"/>
    </source>
</evidence>
<feature type="domain" description="CDC20/Fizzy WD40" evidence="5">
    <location>
        <begin position="95"/>
        <end position="396"/>
    </location>
</feature>
<reference evidence="6" key="2">
    <citation type="submission" date="2014-06" db="EMBL/GenBank/DDBJ databases">
        <title>The complete genome of Blastobotrys (Arxula) adeninivorans LS3 - a yeast of biotechnological interest.</title>
        <authorList>
            <person name="Kunze G."/>
            <person name="Gaillardin C."/>
            <person name="Czernicka M."/>
            <person name="Durrens P."/>
            <person name="Martin T."/>
            <person name="Boer E."/>
            <person name="Gabaldon T."/>
            <person name="Cruz J."/>
            <person name="Talla E."/>
            <person name="Marck C."/>
            <person name="Goffeau A."/>
            <person name="Barbe V."/>
            <person name="Baret P."/>
            <person name="Baronian K."/>
            <person name="Beier S."/>
            <person name="Bleykasten C."/>
            <person name="Bode R."/>
            <person name="Casaregola S."/>
            <person name="Despons L."/>
            <person name="Fairhead C."/>
            <person name="Giersberg M."/>
            <person name="Gierski P."/>
            <person name="Hahnel U."/>
            <person name="Hartmann A."/>
            <person name="Jankowska D."/>
            <person name="Jubin C."/>
            <person name="Jung P."/>
            <person name="Lafontaine I."/>
            <person name="Leh-Louis V."/>
            <person name="Lemaire M."/>
            <person name="Marcet-Houben M."/>
            <person name="Mascher M."/>
            <person name="Morel G."/>
            <person name="Richard G.-F."/>
            <person name="Riechen J."/>
            <person name="Sacerdot C."/>
            <person name="Sarkar A."/>
            <person name="Savel G."/>
            <person name="Schacherer J."/>
            <person name="Sherman D."/>
            <person name="Straub M.-L."/>
            <person name="Stein N."/>
            <person name="Thierry A."/>
            <person name="Trautwein-Schult A."/>
            <person name="Westhof E."/>
            <person name="Worch S."/>
            <person name="Dujon B."/>
            <person name="Souciet J.-L."/>
            <person name="Wincker P."/>
            <person name="Scholz U."/>
            <person name="Neuveglise N."/>
        </authorList>
    </citation>
    <scope>NUCLEOTIDE SEQUENCE</scope>
    <source>
        <strain evidence="6">LS3</strain>
    </source>
</reference>
<dbReference type="Pfam" id="PF24807">
    <property type="entry name" value="WD40_CDC20-Fz"/>
    <property type="match status" value="1"/>
</dbReference>
<dbReference type="GO" id="GO:1990757">
    <property type="term" value="F:ubiquitin ligase activator activity"/>
    <property type="evidence" value="ECO:0007669"/>
    <property type="project" value="TreeGrafter"/>
</dbReference>
<name>A0A060TD64_BLAAD</name>
<dbReference type="GO" id="GO:0031145">
    <property type="term" value="P:anaphase-promoting complex-dependent catabolic process"/>
    <property type="evidence" value="ECO:0007669"/>
    <property type="project" value="TreeGrafter"/>
</dbReference>
<dbReference type="InterPro" id="IPR056150">
    <property type="entry name" value="WD40_CDC20-Fz"/>
</dbReference>
<dbReference type="PROSITE" id="PS50082">
    <property type="entry name" value="WD_REPEATS_2"/>
    <property type="match status" value="1"/>
</dbReference>
<proteinExistence type="inferred from homology"/>
<dbReference type="PROSITE" id="PS50294">
    <property type="entry name" value="WD_REPEATS_REGION"/>
    <property type="match status" value="1"/>
</dbReference>
<dbReference type="InterPro" id="IPR015943">
    <property type="entry name" value="WD40/YVTN_repeat-like_dom_sf"/>
</dbReference>
<dbReference type="InterPro" id="IPR001680">
    <property type="entry name" value="WD40_rpt"/>
</dbReference>
<dbReference type="GO" id="GO:0010997">
    <property type="term" value="F:anaphase-promoting complex binding"/>
    <property type="evidence" value="ECO:0007669"/>
    <property type="project" value="InterPro"/>
</dbReference>
<dbReference type="PANTHER" id="PTHR19918:SF5">
    <property type="entry name" value="MEIOSIS-SPECIFIC APC_C ACTIVATOR PROTEIN AMA1"/>
    <property type="match status" value="1"/>
</dbReference>
<dbReference type="Gene3D" id="2.130.10.10">
    <property type="entry name" value="YVTN repeat-like/Quinoprotein amine dehydrogenase"/>
    <property type="match status" value="1"/>
</dbReference>
<protein>
    <submittedName>
        <fullName evidence="6">ARAD1D40392p</fullName>
    </submittedName>
</protein>
<dbReference type="PANTHER" id="PTHR19918">
    <property type="entry name" value="CELL DIVISION CYCLE 20 CDC20 FIZZY -RELATED"/>
    <property type="match status" value="1"/>
</dbReference>
<organism evidence="6">
    <name type="scientific">Blastobotrys adeninivorans</name>
    <name type="common">Yeast</name>
    <name type="synonym">Arxula adeninivorans</name>
    <dbReference type="NCBI Taxonomy" id="409370"/>
    <lineage>
        <taxon>Eukaryota</taxon>
        <taxon>Fungi</taxon>
        <taxon>Dikarya</taxon>
        <taxon>Ascomycota</taxon>
        <taxon>Saccharomycotina</taxon>
        <taxon>Dipodascomycetes</taxon>
        <taxon>Dipodascales</taxon>
        <taxon>Trichomonascaceae</taxon>
        <taxon>Blastobotrys</taxon>
    </lineage>
</organism>
<dbReference type="EMBL" id="HG937694">
    <property type="protein sequence ID" value="CDP38694.1"/>
    <property type="molecule type" value="Genomic_DNA"/>
</dbReference>
<keyword evidence="2 4" id="KW-0853">WD repeat</keyword>
<dbReference type="InterPro" id="IPR036322">
    <property type="entry name" value="WD40_repeat_dom_sf"/>
</dbReference>
<sequence>MVVPKDRFFPSSPGSGCKHLGRIKKAKVTTNRDYQVSIASALGMNLDQKFLDFSSPSSSSEWAITPAIKNRLRQQVPRPRLSSVNTDIIVKKLQFHNIIDDFYNTAIALSTLSEHLAVATGNEVTIWTEREGGILPALPPGGALISCLGFSPDNVLAIGRKDGSITLYSIAKQSIVGIYNHSHGSVCSVLWYPRGNNDLFIGDTQGSVTHISFQPEQQHGAVRIALIKSVLRCHKEQICGLAVSPDLRDLAVGGNDNMVTVWDISDLPAPVLKFQIHHNAAVKALAFCPWTPGLLATGGGAHDRTIRFWHTRSGALLQTFTLQGQITSIVWSHHCRQLCVTFGFNTADTLLSVYSYPKMNLLAKIPSEYPGRVISACASREGDQVYLGTSDGFVRLCDVWTSKKHLTVIPQAGIYRSDIIDMMEGIDKGGLMIR</sequence>
<dbReference type="GO" id="GO:1905786">
    <property type="term" value="P:positive regulation of anaphase-promoting complex-dependent catabolic process"/>
    <property type="evidence" value="ECO:0007669"/>
    <property type="project" value="TreeGrafter"/>
</dbReference>
<keyword evidence="3" id="KW-0677">Repeat</keyword>